<evidence type="ECO:0000313" key="6">
    <source>
        <dbReference type="EMBL" id="CAE0499026.1"/>
    </source>
</evidence>
<evidence type="ECO:0000256" key="5">
    <source>
        <dbReference type="SAM" id="Phobius"/>
    </source>
</evidence>
<feature type="region of interest" description="Disordered" evidence="4">
    <location>
        <begin position="452"/>
        <end position="590"/>
    </location>
</feature>
<dbReference type="GO" id="GO:0005634">
    <property type="term" value="C:nucleus"/>
    <property type="evidence" value="ECO:0007669"/>
    <property type="project" value="UniProtKB-SubCell"/>
</dbReference>
<dbReference type="AlphaFoldDB" id="A0A7S3R0I6"/>
<feature type="compositionally biased region" description="Low complexity" evidence="4">
    <location>
        <begin position="700"/>
        <end position="710"/>
    </location>
</feature>
<dbReference type="InterPro" id="IPR013783">
    <property type="entry name" value="Ig-like_fold"/>
</dbReference>
<accession>A0A7S3R0I6</accession>
<feature type="compositionally biased region" description="Pro residues" evidence="4">
    <location>
        <begin position="279"/>
        <end position="309"/>
    </location>
</feature>
<keyword evidence="3" id="KW-0539">Nucleus</keyword>
<dbReference type="GO" id="GO:0003677">
    <property type="term" value="F:DNA binding"/>
    <property type="evidence" value="ECO:0007669"/>
    <property type="project" value="InterPro"/>
</dbReference>
<organism evidence="6">
    <name type="scientific">Dunaliella tertiolecta</name>
    <name type="common">Green alga</name>
    <dbReference type="NCBI Taxonomy" id="3047"/>
    <lineage>
        <taxon>Eukaryota</taxon>
        <taxon>Viridiplantae</taxon>
        <taxon>Chlorophyta</taxon>
        <taxon>core chlorophytes</taxon>
        <taxon>Chlorophyceae</taxon>
        <taxon>CS clade</taxon>
        <taxon>Chlamydomonadales</taxon>
        <taxon>Dunaliellaceae</taxon>
        <taxon>Dunaliella</taxon>
    </lineage>
</organism>
<evidence type="ECO:0000256" key="4">
    <source>
        <dbReference type="SAM" id="MobiDB-lite"/>
    </source>
</evidence>
<reference evidence="6" key="1">
    <citation type="submission" date="2021-01" db="EMBL/GenBank/DDBJ databases">
        <authorList>
            <person name="Corre E."/>
            <person name="Pelletier E."/>
            <person name="Niang G."/>
            <person name="Scheremetjew M."/>
            <person name="Finn R."/>
            <person name="Kale V."/>
            <person name="Holt S."/>
            <person name="Cochrane G."/>
            <person name="Meng A."/>
            <person name="Brown T."/>
            <person name="Cohen L."/>
        </authorList>
    </citation>
    <scope>NUCLEOTIDE SEQUENCE</scope>
    <source>
        <strain evidence="6">CCMP1320</strain>
    </source>
</reference>
<dbReference type="Gene3D" id="2.60.40.10">
    <property type="entry name" value="Immunoglobulins"/>
    <property type="match status" value="1"/>
</dbReference>
<feature type="compositionally biased region" description="Low complexity" evidence="4">
    <location>
        <begin position="576"/>
        <end position="585"/>
    </location>
</feature>
<dbReference type="PROSITE" id="PS00032">
    <property type="entry name" value="ANTENNAPEDIA"/>
    <property type="match status" value="1"/>
</dbReference>
<sequence>MHTAGTYKLEVMNPQREVLYVGVVGVTAAHVSASGSTVILPEGIKAGQIGYISVELHDEFNNTISDAAPSNLAALIRHETDQDFEPVVLEPEGLACRLGMEQYRLPFNLTLAGRYDLVVRFGNDEIGSSFQGAGRQLLNNLSPLTVEPGDVKIEHTIISPTQYELQAEEEQELLLYARDQYNNIVVGASITDRVTNITISPSDVMWSAVVQNASNAAASINVRVDSPGTYTLQAYLDGMPITEPVDATILPPPSPPPSPSPSPSPSPPPFPDPVQVVPSPTPRPLPPSPSPLPGHPPPPSAPAPTPPPLEETGSGADNKDEQGGLSKEKTIIVAVVVSVIGAALLLALFWACLASKHRRELRYVQRHQDTATGKLAHVPPMVPGGWQRSTSRGMGGHGRGSTYFEGGNGKWSSPSRLTLPEVLENMREPTAQQEGLPSSYYKWLAQAKKRRSYDEEDGFSSRSRSDGQNTSPNSEQWSASSWTSPSEAAAARASIMPLPGTRHNSSCPFPPSAPAKQHFGPQQQQQQPRPSTARSDRPVSPRHLSAAMSGGSLQHPVQEDERHQSTFDVLRPPSPSSQLPSRSNSGGAIYPWMRNQTATTAHTAHMPSSNFDHHVMDPSSHKRLRSHHHNSGSSLGFLLRQPPPELFYKNSSQASLQPHHLQSMRTTHGTTFSESPRHMPRASNHAETIRQARPVPAQPWPWGQPTQPQPFREDSGSWNQHASRRASAAPQRGSLNGSRPSRYDSYPAFMYASYNNPLAE</sequence>
<feature type="region of interest" description="Disordered" evidence="4">
    <location>
        <begin position="652"/>
        <end position="746"/>
    </location>
</feature>
<dbReference type="InterPro" id="IPR001827">
    <property type="entry name" value="Homeobox_Antennapedia_CS"/>
</dbReference>
<dbReference type="EMBL" id="HBIP01023527">
    <property type="protein sequence ID" value="CAE0499026.1"/>
    <property type="molecule type" value="Transcribed_RNA"/>
</dbReference>
<keyword evidence="5" id="KW-0812">Transmembrane</keyword>
<comment type="subcellular location">
    <subcellularLocation>
        <location evidence="1">Nucleus</location>
    </subcellularLocation>
</comment>
<keyword evidence="5" id="KW-0472">Membrane</keyword>
<dbReference type="GO" id="GO:0003700">
    <property type="term" value="F:DNA-binding transcription factor activity"/>
    <property type="evidence" value="ECO:0007669"/>
    <property type="project" value="InterPro"/>
</dbReference>
<evidence type="ECO:0000256" key="2">
    <source>
        <dbReference type="ARBA" id="ARBA00022473"/>
    </source>
</evidence>
<evidence type="ECO:0000256" key="1">
    <source>
        <dbReference type="ARBA" id="ARBA00004123"/>
    </source>
</evidence>
<protein>
    <submittedName>
        <fullName evidence="6">Uncharacterized protein</fullName>
    </submittedName>
</protein>
<feature type="compositionally biased region" description="Polar residues" evidence="4">
    <location>
        <begin position="460"/>
        <end position="486"/>
    </location>
</feature>
<keyword evidence="5" id="KW-1133">Transmembrane helix</keyword>
<feature type="compositionally biased region" description="Pro residues" evidence="4">
    <location>
        <begin position="250"/>
        <end position="272"/>
    </location>
</feature>
<proteinExistence type="predicted"/>
<name>A0A7S3R0I6_DUNTE</name>
<gene>
    <name evidence="6" type="ORF">DTER00134_LOCUS14099</name>
</gene>
<evidence type="ECO:0000256" key="3">
    <source>
        <dbReference type="ARBA" id="ARBA00023242"/>
    </source>
</evidence>
<feature type="compositionally biased region" description="Polar residues" evidence="4">
    <location>
        <begin position="663"/>
        <end position="674"/>
    </location>
</feature>
<keyword evidence="2" id="KW-0217">Developmental protein</keyword>
<feature type="region of interest" description="Disordered" evidence="4">
    <location>
        <begin position="243"/>
        <end position="324"/>
    </location>
</feature>
<feature type="transmembrane region" description="Helical" evidence="5">
    <location>
        <begin position="331"/>
        <end position="353"/>
    </location>
</feature>